<reference evidence="2 3" key="2">
    <citation type="journal article" date="2013" name="PLoS Genet.">
        <title>Comparative genome structure, secondary metabolite, and effector coding capacity across Cochliobolus pathogens.</title>
        <authorList>
            <person name="Condon B.J."/>
            <person name="Leng Y."/>
            <person name="Wu D."/>
            <person name="Bushley K.E."/>
            <person name="Ohm R.A."/>
            <person name="Otillar R."/>
            <person name="Martin J."/>
            <person name="Schackwitz W."/>
            <person name="Grimwood J."/>
            <person name="MohdZainudin N."/>
            <person name="Xue C."/>
            <person name="Wang R."/>
            <person name="Manning V.A."/>
            <person name="Dhillon B."/>
            <person name="Tu Z.J."/>
            <person name="Steffenson B.J."/>
            <person name="Salamov A."/>
            <person name="Sun H."/>
            <person name="Lowry S."/>
            <person name="LaButti K."/>
            <person name="Han J."/>
            <person name="Copeland A."/>
            <person name="Lindquist E."/>
            <person name="Barry K."/>
            <person name="Schmutz J."/>
            <person name="Baker S.E."/>
            <person name="Ciuffetti L.M."/>
            <person name="Grigoriev I.V."/>
            <person name="Zhong S."/>
            <person name="Turgeon B.G."/>
        </authorList>
    </citation>
    <scope>NUCLEOTIDE SEQUENCE [LARGE SCALE GENOMIC DNA]</scope>
    <source>
        <strain evidence="3">28A</strain>
    </source>
</reference>
<dbReference type="RefSeq" id="XP_008030622.1">
    <property type="nucleotide sequence ID" value="XM_008032431.1"/>
</dbReference>
<gene>
    <name evidence="2" type="ORF">SETTUDRAFT_23965</name>
</gene>
<sequence length="159" mass="18515">MTQRFRLEHDPYHDSCISSDVGVLHHKSEHHIKRKAHSNTYTKPRRSKKLRYSNRHIQALSTPRQNVPYPMDANTASSPTTHNNVLHSRTQDEHRALNSLESALEQHFQALKREYEAKRGKAWTPLRPWTGEHSMCESESEWTEDDDDISMSRTAESQG</sequence>
<dbReference type="AlphaFoldDB" id="R0I825"/>
<keyword evidence="3" id="KW-1185">Reference proteome</keyword>
<evidence type="ECO:0000313" key="2">
    <source>
        <dbReference type="EMBL" id="EOA81576.1"/>
    </source>
</evidence>
<feature type="compositionally biased region" description="Acidic residues" evidence="1">
    <location>
        <begin position="138"/>
        <end position="149"/>
    </location>
</feature>
<reference evidence="2 3" key="1">
    <citation type="journal article" date="2012" name="PLoS Pathog.">
        <title>Diverse lifestyles and strategies of plant pathogenesis encoded in the genomes of eighteen Dothideomycetes fungi.</title>
        <authorList>
            <person name="Ohm R.A."/>
            <person name="Feau N."/>
            <person name="Henrissat B."/>
            <person name="Schoch C.L."/>
            <person name="Horwitz B.A."/>
            <person name="Barry K.W."/>
            <person name="Condon B.J."/>
            <person name="Copeland A.C."/>
            <person name="Dhillon B."/>
            <person name="Glaser F."/>
            <person name="Hesse C.N."/>
            <person name="Kosti I."/>
            <person name="LaButti K."/>
            <person name="Lindquist E.A."/>
            <person name="Lucas S."/>
            <person name="Salamov A.A."/>
            <person name="Bradshaw R.E."/>
            <person name="Ciuffetti L."/>
            <person name="Hamelin R.C."/>
            <person name="Kema G.H.J."/>
            <person name="Lawrence C."/>
            <person name="Scott J.A."/>
            <person name="Spatafora J.W."/>
            <person name="Turgeon B.G."/>
            <person name="de Wit P.J.G.M."/>
            <person name="Zhong S."/>
            <person name="Goodwin S.B."/>
            <person name="Grigoriev I.V."/>
        </authorList>
    </citation>
    <scope>NUCLEOTIDE SEQUENCE [LARGE SCALE GENOMIC DNA]</scope>
    <source>
        <strain evidence="3">28A</strain>
    </source>
</reference>
<proteinExistence type="predicted"/>
<dbReference type="HOGENOM" id="CLU_1661876_0_0_1"/>
<feature type="region of interest" description="Disordered" evidence="1">
    <location>
        <begin position="59"/>
        <end position="93"/>
    </location>
</feature>
<feature type="region of interest" description="Disordered" evidence="1">
    <location>
        <begin position="122"/>
        <end position="159"/>
    </location>
</feature>
<evidence type="ECO:0000256" key="1">
    <source>
        <dbReference type="SAM" id="MobiDB-lite"/>
    </source>
</evidence>
<name>R0I825_EXST2</name>
<dbReference type="OrthoDB" id="3688570at2759"/>
<organism evidence="2 3">
    <name type="scientific">Exserohilum turcicum (strain 28A)</name>
    <name type="common">Northern leaf blight fungus</name>
    <name type="synonym">Setosphaeria turcica</name>
    <dbReference type="NCBI Taxonomy" id="671987"/>
    <lineage>
        <taxon>Eukaryota</taxon>
        <taxon>Fungi</taxon>
        <taxon>Dikarya</taxon>
        <taxon>Ascomycota</taxon>
        <taxon>Pezizomycotina</taxon>
        <taxon>Dothideomycetes</taxon>
        <taxon>Pleosporomycetidae</taxon>
        <taxon>Pleosporales</taxon>
        <taxon>Pleosporineae</taxon>
        <taxon>Pleosporaceae</taxon>
        <taxon>Exserohilum</taxon>
    </lineage>
</organism>
<dbReference type="EMBL" id="KB908866">
    <property type="protein sequence ID" value="EOA81576.1"/>
    <property type="molecule type" value="Genomic_DNA"/>
</dbReference>
<evidence type="ECO:0000313" key="3">
    <source>
        <dbReference type="Proteomes" id="UP000016935"/>
    </source>
</evidence>
<accession>R0I825</accession>
<dbReference type="Proteomes" id="UP000016935">
    <property type="component" value="Unassembled WGS sequence"/>
</dbReference>
<protein>
    <submittedName>
        <fullName evidence="2">Uncharacterized protein</fullName>
    </submittedName>
</protein>
<dbReference type="GeneID" id="19402723"/>
<feature type="compositionally biased region" description="Polar residues" evidence="1">
    <location>
        <begin position="74"/>
        <end position="88"/>
    </location>
</feature>